<dbReference type="SUPFAM" id="SSF52540">
    <property type="entry name" value="P-loop containing nucleoside triphosphate hydrolases"/>
    <property type="match status" value="1"/>
</dbReference>
<dbReference type="KEGG" id="msar:MSAR_03140"/>
<dbReference type="Gene3D" id="3.40.50.300">
    <property type="entry name" value="P-loop containing nucleotide triphosphate hydrolases"/>
    <property type="match status" value="1"/>
</dbReference>
<feature type="domain" description="AAA+ ATPase" evidence="1">
    <location>
        <begin position="45"/>
        <end position="180"/>
    </location>
</feature>
<dbReference type="Proteomes" id="UP000466445">
    <property type="component" value="Chromosome"/>
</dbReference>
<organism evidence="2 3">
    <name type="scientific">Mycolicibacterium sarraceniae</name>
    <dbReference type="NCBI Taxonomy" id="1534348"/>
    <lineage>
        <taxon>Bacteria</taxon>
        <taxon>Bacillati</taxon>
        <taxon>Actinomycetota</taxon>
        <taxon>Actinomycetes</taxon>
        <taxon>Mycobacteriales</taxon>
        <taxon>Mycobacteriaceae</taxon>
        <taxon>Mycolicibacterium</taxon>
    </lineage>
</organism>
<dbReference type="InterPro" id="IPR027417">
    <property type="entry name" value="P-loop_NTPase"/>
</dbReference>
<sequence>MSIERLQQYYGFTRMPFGRALAPGMLHRHPGHSEAVARISWCVDQHAIGVITGEVGAGKTVAIRAATAALDPARHVIIYLPNPSVGVRGMLHHIVTALGRVPSFYTATLAPQAAEALAAEHAERGRTPVVVIDEAHLLDNTQMEAIRMLTNHDMDSGSPFAALLVGQPTLRHRLRLGVLAALDQRIAMRYAIAGMAPADTADYIGHHATIAGRTDTLFSDDAITLIHNAARGYPRAVNNLAVHALTAAFAAKAAIVDEKAARIAVTETGHD</sequence>
<dbReference type="Pfam" id="PF13401">
    <property type="entry name" value="AAA_22"/>
    <property type="match status" value="1"/>
</dbReference>
<dbReference type="InterPro" id="IPR003593">
    <property type="entry name" value="AAA+_ATPase"/>
</dbReference>
<accession>A0A7I7SK89</accession>
<gene>
    <name evidence="2" type="ORF">MSAR_03140</name>
</gene>
<dbReference type="AlphaFoldDB" id="A0A7I7SK89"/>
<dbReference type="InterPro" id="IPR049945">
    <property type="entry name" value="AAA_22"/>
</dbReference>
<dbReference type="InterPro" id="IPR052026">
    <property type="entry name" value="ExeA_AAA_ATPase_DNA-bind"/>
</dbReference>
<dbReference type="SMART" id="SM00382">
    <property type="entry name" value="AAA"/>
    <property type="match status" value="1"/>
</dbReference>
<dbReference type="PANTHER" id="PTHR35894:SF1">
    <property type="entry name" value="PHOSPHORIBULOKINASE _ URIDINE KINASE FAMILY"/>
    <property type="match status" value="1"/>
</dbReference>
<dbReference type="GO" id="GO:0016887">
    <property type="term" value="F:ATP hydrolysis activity"/>
    <property type="evidence" value="ECO:0007669"/>
    <property type="project" value="InterPro"/>
</dbReference>
<name>A0A7I7SK89_9MYCO</name>
<evidence type="ECO:0000313" key="2">
    <source>
        <dbReference type="EMBL" id="BBY57178.1"/>
    </source>
</evidence>
<proteinExistence type="predicted"/>
<keyword evidence="3" id="KW-1185">Reference proteome</keyword>
<dbReference type="EMBL" id="AP022595">
    <property type="protein sequence ID" value="BBY57178.1"/>
    <property type="molecule type" value="Genomic_DNA"/>
</dbReference>
<protein>
    <recommendedName>
        <fullName evidence="1">AAA+ ATPase domain-containing protein</fullName>
    </recommendedName>
</protein>
<evidence type="ECO:0000259" key="1">
    <source>
        <dbReference type="SMART" id="SM00382"/>
    </source>
</evidence>
<dbReference type="PANTHER" id="PTHR35894">
    <property type="entry name" value="GENERAL SECRETION PATHWAY PROTEIN A-RELATED"/>
    <property type="match status" value="1"/>
</dbReference>
<reference evidence="2 3" key="1">
    <citation type="journal article" date="2019" name="Emerg. Microbes Infect.">
        <title>Comprehensive subspecies identification of 175 nontuberculous mycobacteria species based on 7547 genomic profiles.</title>
        <authorList>
            <person name="Matsumoto Y."/>
            <person name="Kinjo T."/>
            <person name="Motooka D."/>
            <person name="Nabeya D."/>
            <person name="Jung N."/>
            <person name="Uechi K."/>
            <person name="Horii T."/>
            <person name="Iida T."/>
            <person name="Fujita J."/>
            <person name="Nakamura S."/>
        </authorList>
    </citation>
    <scope>NUCLEOTIDE SEQUENCE [LARGE SCALE GENOMIC DNA]</scope>
    <source>
        <strain evidence="2 3">JCM 30395</strain>
    </source>
</reference>
<evidence type="ECO:0000313" key="3">
    <source>
        <dbReference type="Proteomes" id="UP000466445"/>
    </source>
</evidence>